<keyword evidence="4" id="KW-0158">Chromosome</keyword>
<dbReference type="AlphaFoldDB" id="A0A6A6MVA0"/>
<dbReference type="PROSITE" id="PS00959">
    <property type="entry name" value="HISTONE_H3_2"/>
    <property type="match status" value="1"/>
</dbReference>
<organism evidence="12 13">
    <name type="scientific">Hevea brasiliensis</name>
    <name type="common">Para rubber tree</name>
    <name type="synonym">Siphonia brasiliensis</name>
    <dbReference type="NCBI Taxonomy" id="3981"/>
    <lineage>
        <taxon>Eukaryota</taxon>
        <taxon>Viridiplantae</taxon>
        <taxon>Streptophyta</taxon>
        <taxon>Embryophyta</taxon>
        <taxon>Tracheophyta</taxon>
        <taxon>Spermatophyta</taxon>
        <taxon>Magnoliopsida</taxon>
        <taxon>eudicotyledons</taxon>
        <taxon>Gunneridae</taxon>
        <taxon>Pentapetalae</taxon>
        <taxon>rosids</taxon>
        <taxon>fabids</taxon>
        <taxon>Malpighiales</taxon>
        <taxon>Euphorbiaceae</taxon>
        <taxon>Crotonoideae</taxon>
        <taxon>Micrandreae</taxon>
        <taxon>Hevea</taxon>
    </lineage>
</organism>
<evidence type="ECO:0000256" key="3">
    <source>
        <dbReference type="ARBA" id="ARBA00010343"/>
    </source>
</evidence>
<sequence length="683" mass="76029">MARTKQTARKSTGGKAPRKQLATKAARKSAPATGGVKKPHRFRPGTVALREIRKYQKSTELLIRKLPFQRLVREIAQDFKTDLRFQSSAVAALQEAAEAYLVGLFEDTNLCAIHAKRVTIMPKDIQLARRIRGAFPHFYHVDGVPCQTHLNRIDSVASMDPPVPITRQGVSAMEFDAKGVYLVSVTKAGCLTVHDFETLYCHADGLLPCSKEDEGKHVLHLSLHRQLDVVRWNLSNQDEVACTSMKRNEVLIFDIGYISSEPVQVLRTRRTVTVHGSEVHKGLTDIAFTMLDTSRLIASDTNGAVNLWDRRAGVLPSIELTTNCRSTINSIQLNVENQMVFGAGRHGIIYMWDLRSGRASAAFQSHKEVCHPPVTHWKLASMLEKIGTLRAQSAIVPKEVHSINFDPSCPYQLAFHLDDGWSGVLDIYNFQVTHIHCPPPAWLNNSNISADLLYLRKPSWLPTYSVYVVGSSSANGIHLLDFYPDPSSPCHVDYSEDVERHSSVGNQDKQNKFVPLSEAVTACATSDQWYIIAGTKTNKVCLCSLLKSRNSTALEPQICLEILSNFLTSLWNGSLRIKSSVLFWYFLISLNATVPGLKRCGFFTPPVAGADFLAAFVASCLRGAFPPVDFLAVCLVRAISDVGEASIQREYKGKRNLTADPTIWLCYGRIYSVCFETLVEHQL</sequence>
<dbReference type="FunFam" id="1.10.20.10:FF:000078">
    <property type="entry name" value="Histone H3"/>
    <property type="match status" value="1"/>
</dbReference>
<dbReference type="GO" id="GO:0046982">
    <property type="term" value="F:protein heterodimerization activity"/>
    <property type="evidence" value="ECO:0007669"/>
    <property type="project" value="InterPro"/>
</dbReference>
<evidence type="ECO:0000256" key="5">
    <source>
        <dbReference type="ARBA" id="ARBA00022553"/>
    </source>
</evidence>
<evidence type="ECO:0000256" key="10">
    <source>
        <dbReference type="SAM" id="MobiDB-lite"/>
    </source>
</evidence>
<comment type="subcellular location">
    <subcellularLocation>
        <location evidence="2">Chromosome</location>
    </subcellularLocation>
    <subcellularLocation>
        <location evidence="1">Nucleus</location>
    </subcellularLocation>
</comment>
<accession>A0A6A6MVA0</accession>
<keyword evidence="9" id="KW-0544">Nucleosome core</keyword>
<evidence type="ECO:0000256" key="8">
    <source>
        <dbReference type="ARBA" id="ARBA00023242"/>
    </source>
</evidence>
<dbReference type="GO" id="GO:0005634">
    <property type="term" value="C:nucleus"/>
    <property type="evidence" value="ECO:0007669"/>
    <property type="project" value="UniProtKB-SubCell"/>
</dbReference>
<evidence type="ECO:0000256" key="6">
    <source>
        <dbReference type="ARBA" id="ARBA00022990"/>
    </source>
</evidence>
<evidence type="ECO:0000256" key="4">
    <source>
        <dbReference type="ARBA" id="ARBA00022454"/>
    </source>
</evidence>
<dbReference type="SUPFAM" id="SSF50978">
    <property type="entry name" value="WD40 repeat-like"/>
    <property type="match status" value="1"/>
</dbReference>
<dbReference type="InterPro" id="IPR009072">
    <property type="entry name" value="Histone-fold"/>
</dbReference>
<dbReference type="Pfam" id="PF00125">
    <property type="entry name" value="Histone"/>
    <property type="match status" value="1"/>
</dbReference>
<dbReference type="Proteomes" id="UP000467840">
    <property type="component" value="Chromosome 6"/>
</dbReference>
<dbReference type="GO" id="GO:0000786">
    <property type="term" value="C:nucleosome"/>
    <property type="evidence" value="ECO:0007669"/>
    <property type="project" value="UniProtKB-KW"/>
</dbReference>
<dbReference type="PROSITE" id="PS00322">
    <property type="entry name" value="HISTONE_H3_1"/>
    <property type="match status" value="1"/>
</dbReference>
<keyword evidence="13" id="KW-1185">Reference proteome</keyword>
<evidence type="ECO:0000256" key="1">
    <source>
        <dbReference type="ARBA" id="ARBA00004123"/>
    </source>
</evidence>
<dbReference type="PRINTS" id="PR00622">
    <property type="entry name" value="HISTONEH3"/>
</dbReference>
<dbReference type="SMART" id="SM00428">
    <property type="entry name" value="H3"/>
    <property type="match status" value="1"/>
</dbReference>
<evidence type="ECO:0000259" key="11">
    <source>
        <dbReference type="Pfam" id="PF00125"/>
    </source>
</evidence>
<name>A0A6A6MVA0_HEVBR</name>
<comment type="caution">
    <text evidence="12">The sequence shown here is derived from an EMBL/GenBank/DDBJ whole genome shotgun (WGS) entry which is preliminary data.</text>
</comment>
<dbReference type="InterPro" id="IPR007125">
    <property type="entry name" value="H2A/H2B/H3"/>
</dbReference>
<dbReference type="Gene3D" id="1.10.20.10">
    <property type="entry name" value="Histone, subunit A"/>
    <property type="match status" value="1"/>
</dbReference>
<reference evidence="12 13" key="1">
    <citation type="journal article" date="2020" name="Mol. Plant">
        <title>The Chromosome-Based Rubber Tree Genome Provides New Insights into Spurge Genome Evolution and Rubber Biosynthesis.</title>
        <authorList>
            <person name="Liu J."/>
            <person name="Shi C."/>
            <person name="Shi C.C."/>
            <person name="Li W."/>
            <person name="Zhang Q.J."/>
            <person name="Zhang Y."/>
            <person name="Li K."/>
            <person name="Lu H.F."/>
            <person name="Shi C."/>
            <person name="Zhu S.T."/>
            <person name="Xiao Z.Y."/>
            <person name="Nan H."/>
            <person name="Yue Y."/>
            <person name="Zhu X.G."/>
            <person name="Wu Y."/>
            <person name="Hong X.N."/>
            <person name="Fan G.Y."/>
            <person name="Tong Y."/>
            <person name="Zhang D."/>
            <person name="Mao C.L."/>
            <person name="Liu Y.L."/>
            <person name="Hao S.J."/>
            <person name="Liu W.Q."/>
            <person name="Lv M.Q."/>
            <person name="Zhang H.B."/>
            <person name="Liu Y."/>
            <person name="Hu-Tang G.R."/>
            <person name="Wang J.P."/>
            <person name="Wang J.H."/>
            <person name="Sun Y.H."/>
            <person name="Ni S.B."/>
            <person name="Chen W.B."/>
            <person name="Zhang X.C."/>
            <person name="Jiao Y.N."/>
            <person name="Eichler E.E."/>
            <person name="Li G.H."/>
            <person name="Liu X."/>
            <person name="Gao L.Z."/>
        </authorList>
    </citation>
    <scope>NUCLEOTIDE SEQUENCE [LARGE SCALE GENOMIC DNA]</scope>
    <source>
        <strain evidence="13">cv. GT1</strain>
        <tissue evidence="12">Leaf</tissue>
    </source>
</reference>
<dbReference type="InterPro" id="IPR000164">
    <property type="entry name" value="Histone_H3/CENP-A"/>
</dbReference>
<protein>
    <recommendedName>
        <fullName evidence="11">Core Histone H2A/H2B/H3 domain-containing protein</fullName>
    </recommendedName>
</protein>
<evidence type="ECO:0000313" key="13">
    <source>
        <dbReference type="Proteomes" id="UP000467840"/>
    </source>
</evidence>
<comment type="similarity">
    <text evidence="3">Belongs to the histone H3 family.</text>
</comment>
<proteinExistence type="inferred from homology"/>
<keyword evidence="7" id="KW-0238">DNA-binding</keyword>
<dbReference type="CDD" id="cd22911">
    <property type="entry name" value="HFD_H3"/>
    <property type="match status" value="1"/>
</dbReference>
<dbReference type="GO" id="GO:0003677">
    <property type="term" value="F:DNA binding"/>
    <property type="evidence" value="ECO:0007669"/>
    <property type="project" value="UniProtKB-KW"/>
</dbReference>
<evidence type="ECO:0000313" key="12">
    <source>
        <dbReference type="EMBL" id="KAF2317721.1"/>
    </source>
</evidence>
<feature type="region of interest" description="Disordered" evidence="10">
    <location>
        <begin position="1"/>
        <end position="41"/>
    </location>
</feature>
<dbReference type="GO" id="GO:0030527">
    <property type="term" value="F:structural constituent of chromatin"/>
    <property type="evidence" value="ECO:0007669"/>
    <property type="project" value="InterPro"/>
</dbReference>
<keyword evidence="8" id="KW-0539">Nucleus</keyword>
<keyword evidence="6" id="KW-0007">Acetylation</keyword>
<dbReference type="FunFam" id="1.10.20.10:FF:000044">
    <property type="entry name" value="Histone H3.3"/>
    <property type="match status" value="1"/>
</dbReference>
<evidence type="ECO:0000256" key="2">
    <source>
        <dbReference type="ARBA" id="ARBA00004286"/>
    </source>
</evidence>
<dbReference type="EMBL" id="JAAGAX010000004">
    <property type="protein sequence ID" value="KAF2317721.1"/>
    <property type="molecule type" value="Genomic_DNA"/>
</dbReference>
<dbReference type="Gene3D" id="2.130.10.10">
    <property type="entry name" value="YVTN repeat-like/Quinoprotein amine dehydrogenase"/>
    <property type="match status" value="1"/>
</dbReference>
<dbReference type="SUPFAM" id="SSF47113">
    <property type="entry name" value="Histone-fold"/>
    <property type="match status" value="1"/>
</dbReference>
<evidence type="ECO:0000256" key="9">
    <source>
        <dbReference type="ARBA" id="ARBA00023269"/>
    </source>
</evidence>
<keyword evidence="5" id="KW-0597">Phosphoprotein</keyword>
<evidence type="ECO:0000256" key="7">
    <source>
        <dbReference type="ARBA" id="ARBA00023125"/>
    </source>
</evidence>
<dbReference type="PANTHER" id="PTHR11426">
    <property type="entry name" value="HISTONE H3"/>
    <property type="match status" value="1"/>
</dbReference>
<gene>
    <name evidence="12" type="ORF">GH714_039665</name>
</gene>
<dbReference type="InterPro" id="IPR015943">
    <property type="entry name" value="WD40/YVTN_repeat-like_dom_sf"/>
</dbReference>
<dbReference type="InterPro" id="IPR036322">
    <property type="entry name" value="WD40_repeat_dom_sf"/>
</dbReference>
<feature type="domain" description="Core Histone H2A/H2B/H3" evidence="11">
    <location>
        <begin position="44"/>
        <end position="131"/>
    </location>
</feature>